<organism evidence="2 3">
    <name type="scientific">Hahella chejuensis (strain KCTC 2396)</name>
    <dbReference type="NCBI Taxonomy" id="349521"/>
    <lineage>
        <taxon>Bacteria</taxon>
        <taxon>Pseudomonadati</taxon>
        <taxon>Pseudomonadota</taxon>
        <taxon>Gammaproteobacteria</taxon>
        <taxon>Oceanospirillales</taxon>
        <taxon>Hahellaceae</taxon>
        <taxon>Hahella</taxon>
    </lineage>
</organism>
<dbReference type="KEGG" id="hch:HCH_01322"/>
<dbReference type="InterPro" id="IPR021218">
    <property type="entry name" value="DUF2784"/>
</dbReference>
<keyword evidence="1" id="KW-0812">Transmembrane</keyword>
<keyword evidence="3" id="KW-1185">Reference proteome</keyword>
<dbReference type="HOGENOM" id="CLU_109263_0_1_6"/>
<dbReference type="Pfam" id="PF10861">
    <property type="entry name" value="DUF2784"/>
    <property type="match status" value="1"/>
</dbReference>
<feature type="transmembrane region" description="Helical" evidence="1">
    <location>
        <begin position="108"/>
        <end position="128"/>
    </location>
</feature>
<name>Q2SMD4_HAHCH</name>
<proteinExistence type="predicted"/>
<dbReference type="OrthoDB" id="370375at2"/>
<dbReference type="Proteomes" id="UP000000238">
    <property type="component" value="Chromosome"/>
</dbReference>
<protein>
    <recommendedName>
        <fullName evidence="4">DUF2784 domain-containing protein</fullName>
    </recommendedName>
</protein>
<evidence type="ECO:0000313" key="3">
    <source>
        <dbReference type="Proteomes" id="UP000000238"/>
    </source>
</evidence>
<feature type="transmembrane region" description="Helical" evidence="1">
    <location>
        <begin position="47"/>
        <end position="68"/>
    </location>
</feature>
<dbReference type="RefSeq" id="WP_011395263.1">
    <property type="nucleotide sequence ID" value="NC_007645.1"/>
</dbReference>
<sequence length="142" mass="16200">MPTQSELYQLLADAVLVLHVFVATFVIAGLVLILIGNWRHWSWVNGWWFRIAHLAAIAIVVAESWLGIACPLTTLEVWLREQANIGAYSGGFIEYWFQRLLFYDAPSWAFTLAYSLFGLAVVASWVYFPPGRKAHSPQSRHY</sequence>
<accession>Q2SMD4</accession>
<feature type="transmembrane region" description="Helical" evidence="1">
    <location>
        <begin position="14"/>
        <end position="35"/>
    </location>
</feature>
<keyword evidence="1" id="KW-0472">Membrane</keyword>
<evidence type="ECO:0008006" key="4">
    <source>
        <dbReference type="Google" id="ProtNLM"/>
    </source>
</evidence>
<dbReference type="eggNOG" id="ENOG50334WQ">
    <property type="taxonomic scope" value="Bacteria"/>
</dbReference>
<reference evidence="2 3" key="1">
    <citation type="journal article" date="2005" name="Nucleic Acids Res.">
        <title>Genomic blueprint of Hahella chejuensis, a marine microbe producing an algicidal agent.</title>
        <authorList>
            <person name="Jeong H."/>
            <person name="Yim J.H."/>
            <person name="Lee C."/>
            <person name="Choi S.-H."/>
            <person name="Park Y.K."/>
            <person name="Yoon S.H."/>
            <person name="Hur C.-G."/>
            <person name="Kang H.-Y."/>
            <person name="Kim D."/>
            <person name="Lee H.H."/>
            <person name="Park K.H."/>
            <person name="Park S.-H."/>
            <person name="Park H.-S."/>
            <person name="Lee H.K."/>
            <person name="Oh T.K."/>
            <person name="Kim J.F."/>
        </authorList>
    </citation>
    <scope>NUCLEOTIDE SEQUENCE [LARGE SCALE GENOMIC DNA]</scope>
    <source>
        <strain evidence="2 3">KCTC 2396</strain>
    </source>
</reference>
<dbReference type="AlphaFoldDB" id="Q2SMD4"/>
<gene>
    <name evidence="2" type="ordered locus">HCH_01322</name>
</gene>
<evidence type="ECO:0000313" key="2">
    <source>
        <dbReference type="EMBL" id="ABC28190.1"/>
    </source>
</evidence>
<keyword evidence="1" id="KW-1133">Transmembrane helix</keyword>
<dbReference type="EMBL" id="CP000155">
    <property type="protein sequence ID" value="ABC28190.1"/>
    <property type="molecule type" value="Genomic_DNA"/>
</dbReference>
<evidence type="ECO:0000256" key="1">
    <source>
        <dbReference type="SAM" id="Phobius"/>
    </source>
</evidence>